<keyword evidence="1" id="KW-0175">Coiled coil</keyword>
<proteinExistence type="predicted"/>
<gene>
    <name evidence="3" type="ORF">A6J80_11445</name>
</gene>
<dbReference type="EMBL" id="CP020442">
    <property type="protein sequence ID" value="ARC36903.1"/>
    <property type="molecule type" value="Genomic_DNA"/>
</dbReference>
<dbReference type="AlphaFoldDB" id="A0A1V0GSU6"/>
<reference evidence="3" key="1">
    <citation type="submission" date="2017-12" db="EMBL/GenBank/DDBJ databases">
        <title>FDA dAtabase for Regulatory Grade micrObial Sequences (FDA-ARGOS): Supporting development and validation of Infectious Disease Dx tests.</title>
        <authorList>
            <person name="Campos J."/>
            <person name="Goldberg B."/>
            <person name="Tallon L."/>
            <person name="Sadzewicz L."/>
            <person name="Sengamalay N."/>
            <person name="Ott S."/>
            <person name="Godinez A."/>
            <person name="Nagaraj S."/>
            <person name="Vyas G."/>
            <person name="Aluvathingal J."/>
            <person name="Nadendla S."/>
            <person name="Geyer C."/>
            <person name="Nandy P."/>
            <person name="Hobson J."/>
            <person name="Sichtig H."/>
        </authorList>
    </citation>
    <scope>NUCLEOTIDE SEQUENCE</scope>
    <source>
        <strain evidence="3">FDAARGOS_252</strain>
    </source>
</reference>
<dbReference type="STRING" id="147645.A6J80_11445"/>
<dbReference type="RefSeq" id="WP_080621584.1">
    <property type="nucleotide sequence ID" value="NZ_CAWMZI010000001.1"/>
</dbReference>
<keyword evidence="4" id="KW-1185">Reference proteome</keyword>
<feature type="transmembrane region" description="Helical" evidence="2">
    <location>
        <begin position="322"/>
        <end position="344"/>
    </location>
</feature>
<protein>
    <recommendedName>
        <fullName evidence="5">ATP synthase F0 subunit B</fullName>
    </recommendedName>
</protein>
<evidence type="ECO:0000313" key="4">
    <source>
        <dbReference type="Proteomes" id="UP000191257"/>
    </source>
</evidence>
<feature type="transmembrane region" description="Helical" evidence="2">
    <location>
        <begin position="12"/>
        <end position="45"/>
    </location>
</feature>
<name>A0A1V0GSU6_9RHOB</name>
<evidence type="ECO:0000256" key="1">
    <source>
        <dbReference type="SAM" id="Coils"/>
    </source>
</evidence>
<dbReference type="SUPFAM" id="SSF103473">
    <property type="entry name" value="MFS general substrate transporter"/>
    <property type="match status" value="1"/>
</dbReference>
<dbReference type="eggNOG" id="COG4694">
    <property type="taxonomic scope" value="Bacteria"/>
</dbReference>
<keyword evidence="2" id="KW-1133">Transmembrane helix</keyword>
<feature type="transmembrane region" description="Helical" evidence="2">
    <location>
        <begin position="101"/>
        <end position="122"/>
    </location>
</feature>
<accession>A0A1V0GSU6</accession>
<keyword evidence="2" id="KW-0472">Membrane</keyword>
<dbReference type="Proteomes" id="UP000191257">
    <property type="component" value="Chromosome"/>
</dbReference>
<evidence type="ECO:0008006" key="5">
    <source>
        <dbReference type="Google" id="ProtNLM"/>
    </source>
</evidence>
<feature type="coiled-coil region" evidence="1">
    <location>
        <begin position="271"/>
        <end position="316"/>
    </location>
</feature>
<sequence length="363" mass="37271">MAIREIEGSDRPYVDWAAVFAGTVVAVGVAVVMTTFAAALGLGAVSVDEDGGVSWTWLVVTALFVLVSMIAAHALGGYIAGRMRRPIGSGGRDEVTVRDGINGLTVWGLGMVVSAVMAGSIIGGGVRAAGGAVQTAVEATGSAIGGVAQGAGQLAGGVVSGAGQAIGGAAQGAGQAAAPALQDMMPDGMGNPLDYITDTLLRPDGQSPGQTLQQDAEAQMSADQRQLVGILANVVRTGEIPDEDRDWLRQQVALRTGLSETEVDTRVNQAVERAQAIRAEAEQRLNEVRAEAERLKTEAQARLDEARDKAAEAAETARITGILSAFLLAAASLIAAAAAYMAAVRGGRDRDDGRVWGGLAWRE</sequence>
<feature type="transmembrane region" description="Helical" evidence="2">
    <location>
        <begin position="57"/>
        <end position="80"/>
    </location>
</feature>
<organism evidence="3 4">
    <name type="scientific">Paracoccus yeei</name>
    <dbReference type="NCBI Taxonomy" id="147645"/>
    <lineage>
        <taxon>Bacteria</taxon>
        <taxon>Pseudomonadati</taxon>
        <taxon>Pseudomonadota</taxon>
        <taxon>Alphaproteobacteria</taxon>
        <taxon>Rhodobacterales</taxon>
        <taxon>Paracoccaceae</taxon>
        <taxon>Paracoccus</taxon>
    </lineage>
</organism>
<dbReference type="InterPro" id="IPR036259">
    <property type="entry name" value="MFS_trans_sf"/>
</dbReference>
<dbReference type="KEGG" id="pye:A6J80_11445"/>
<evidence type="ECO:0000313" key="3">
    <source>
        <dbReference type="EMBL" id="ARC36903.1"/>
    </source>
</evidence>
<keyword evidence="2" id="KW-0812">Transmembrane</keyword>
<evidence type="ECO:0000256" key="2">
    <source>
        <dbReference type="SAM" id="Phobius"/>
    </source>
</evidence>